<gene>
    <name evidence="1" type="ORF">PVE_R2G1009</name>
</gene>
<accession>A0A1D3K9J0</accession>
<evidence type="ECO:0000313" key="1">
    <source>
        <dbReference type="EMBL" id="SBW85034.1"/>
    </source>
</evidence>
<dbReference type="AlphaFoldDB" id="A0A1D3K9J0"/>
<proteinExistence type="predicted"/>
<name>A0A1D3K9J0_PSEVE</name>
<evidence type="ECO:0000313" key="2">
    <source>
        <dbReference type="Proteomes" id="UP000245431"/>
    </source>
</evidence>
<protein>
    <recommendedName>
        <fullName evidence="3">Tandem-95 repeat protein</fullName>
    </recommendedName>
</protein>
<dbReference type="Proteomes" id="UP000245431">
    <property type="component" value="Chromosome PVE_r2"/>
</dbReference>
<evidence type="ECO:0008006" key="3">
    <source>
        <dbReference type="Google" id="ProtNLM"/>
    </source>
</evidence>
<dbReference type="Pfam" id="PF17963">
    <property type="entry name" value="Big_9"/>
    <property type="match status" value="2"/>
</dbReference>
<dbReference type="Gene3D" id="2.60.40.2810">
    <property type="match status" value="2"/>
</dbReference>
<dbReference type="EMBL" id="LT599584">
    <property type="protein sequence ID" value="SBW85034.1"/>
    <property type="molecule type" value="Genomic_DNA"/>
</dbReference>
<sequence>MSSAENAALLVRAKRLLIKRILKCSIILLPFLLLPDGAIADGGSWGVTYTRTDPCPANYVGSGIVMVCRSSNNGSYCQQNPGAWTVKANYCTYSPPTLVETKTNTQYLICPGDTPSGSIYQTQTYDVYSDGSKKNYSAWTEVNQCYNKPPTTSNMTLTILEDTSGTLKLPVSDDGPSPYTFKIIENPGSGVASVAGDTLTYKPDPDWNGSTAVTFVVIDGAGAQSEIATAAITVTPVNDPPVAANLNITLDEDTTGIATLSATDIDSPLPTVFELLTPSPYGTATISSSVLSFIPNKDWNGVTTVTYRTQDTAGAWSQPATVTINVNPVNDVPTLTNKPLTIQTRESTPMTVRAAVSH</sequence>
<reference evidence="2" key="1">
    <citation type="submission" date="2016-07" db="EMBL/GenBank/DDBJ databases">
        <authorList>
            <person name="Florea S."/>
            <person name="Webb J.S."/>
            <person name="Jaromczyk J."/>
            <person name="Schardl C.L."/>
        </authorList>
    </citation>
    <scope>NUCLEOTIDE SEQUENCE [LARGE SCALE GENOMIC DNA]</scope>
    <source>
        <strain evidence="2">1YdBTEX2</strain>
    </source>
</reference>
<organism evidence="1 2">
    <name type="scientific">Pseudomonas veronii 1YdBTEX2</name>
    <dbReference type="NCBI Taxonomy" id="1295141"/>
    <lineage>
        <taxon>Bacteria</taxon>
        <taxon>Pseudomonadati</taxon>
        <taxon>Pseudomonadota</taxon>
        <taxon>Gammaproteobacteria</taxon>
        <taxon>Pseudomonadales</taxon>
        <taxon>Pseudomonadaceae</taxon>
        <taxon>Pseudomonas</taxon>
    </lineage>
</organism>